<keyword evidence="1" id="KW-0812">Transmembrane</keyword>
<reference evidence="2 3" key="1">
    <citation type="submission" date="2019-08" db="EMBL/GenBank/DDBJ databases">
        <title>Genome of Phaeodactylibacter luteus.</title>
        <authorList>
            <person name="Bowman J.P."/>
        </authorList>
    </citation>
    <scope>NUCLEOTIDE SEQUENCE [LARGE SCALE GENOMIC DNA]</scope>
    <source>
        <strain evidence="2 3">KCTC 42180</strain>
    </source>
</reference>
<accession>A0A5C6RK55</accession>
<dbReference type="EMBL" id="VOOR01000047">
    <property type="protein sequence ID" value="TXB61732.1"/>
    <property type="molecule type" value="Genomic_DNA"/>
</dbReference>
<gene>
    <name evidence="2" type="ORF">FRY97_17695</name>
</gene>
<protein>
    <recommendedName>
        <fullName evidence="4">DUF378 domain-containing protein</fullName>
    </recommendedName>
</protein>
<feature type="transmembrane region" description="Helical" evidence="1">
    <location>
        <begin position="42"/>
        <end position="63"/>
    </location>
</feature>
<name>A0A5C6RK55_9BACT</name>
<keyword evidence="3" id="KW-1185">Reference proteome</keyword>
<organism evidence="2 3">
    <name type="scientific">Phaeodactylibacter luteus</name>
    <dbReference type="NCBI Taxonomy" id="1564516"/>
    <lineage>
        <taxon>Bacteria</taxon>
        <taxon>Pseudomonadati</taxon>
        <taxon>Bacteroidota</taxon>
        <taxon>Saprospiria</taxon>
        <taxon>Saprospirales</taxon>
        <taxon>Haliscomenobacteraceae</taxon>
        <taxon>Phaeodactylibacter</taxon>
    </lineage>
</organism>
<evidence type="ECO:0000313" key="3">
    <source>
        <dbReference type="Proteomes" id="UP000321580"/>
    </source>
</evidence>
<dbReference type="AlphaFoldDB" id="A0A5C6RK55"/>
<proteinExistence type="predicted"/>
<dbReference type="Proteomes" id="UP000321580">
    <property type="component" value="Unassembled WGS sequence"/>
</dbReference>
<evidence type="ECO:0000256" key="1">
    <source>
        <dbReference type="SAM" id="Phobius"/>
    </source>
</evidence>
<sequence>MFKNKALFTLVGFLLTGMGFSAVVLSLVGARLTFLRWIDGFGALPAFVIKLLMIIVGIVIIYLSRSDFSGEEEPV</sequence>
<keyword evidence="1" id="KW-1133">Transmembrane helix</keyword>
<evidence type="ECO:0008006" key="4">
    <source>
        <dbReference type="Google" id="ProtNLM"/>
    </source>
</evidence>
<evidence type="ECO:0000313" key="2">
    <source>
        <dbReference type="EMBL" id="TXB61732.1"/>
    </source>
</evidence>
<dbReference type="OrthoDB" id="1495131at2"/>
<dbReference type="RefSeq" id="WP_147168900.1">
    <property type="nucleotide sequence ID" value="NZ_VOOR01000047.1"/>
</dbReference>
<keyword evidence="1" id="KW-0472">Membrane</keyword>
<comment type="caution">
    <text evidence="2">The sequence shown here is derived from an EMBL/GenBank/DDBJ whole genome shotgun (WGS) entry which is preliminary data.</text>
</comment>